<name>A0A2P6NQ67_9EUKA</name>
<dbReference type="InParanoid" id="A0A2P6NQ67"/>
<organism evidence="1 2">
    <name type="scientific">Planoprotostelium fungivorum</name>
    <dbReference type="NCBI Taxonomy" id="1890364"/>
    <lineage>
        <taxon>Eukaryota</taxon>
        <taxon>Amoebozoa</taxon>
        <taxon>Evosea</taxon>
        <taxon>Variosea</taxon>
        <taxon>Cavosteliida</taxon>
        <taxon>Cavosteliaceae</taxon>
        <taxon>Planoprotostelium</taxon>
    </lineage>
</organism>
<comment type="caution">
    <text evidence="1">The sequence shown here is derived from an EMBL/GenBank/DDBJ whole genome shotgun (WGS) entry which is preliminary data.</text>
</comment>
<reference evidence="1 2" key="1">
    <citation type="journal article" date="2018" name="Genome Biol. Evol.">
        <title>Multiple Roots of Fruiting Body Formation in Amoebozoa.</title>
        <authorList>
            <person name="Hillmann F."/>
            <person name="Forbes G."/>
            <person name="Novohradska S."/>
            <person name="Ferling I."/>
            <person name="Riege K."/>
            <person name="Groth M."/>
            <person name="Westermann M."/>
            <person name="Marz M."/>
            <person name="Spaller T."/>
            <person name="Winckler T."/>
            <person name="Schaap P."/>
            <person name="Glockner G."/>
        </authorList>
    </citation>
    <scope>NUCLEOTIDE SEQUENCE [LARGE SCALE GENOMIC DNA]</scope>
    <source>
        <strain evidence="1 2">Jena</strain>
    </source>
</reference>
<sequence length="50" mass="5726">MKTLPEWTQNVNPEAYTCRPIDGLRHYPRDLPLNLSPILACSSRRGLMSI</sequence>
<protein>
    <submittedName>
        <fullName evidence="1">Uncharacterized protein</fullName>
    </submittedName>
</protein>
<accession>A0A2P6NQ67</accession>
<dbReference type="EMBL" id="MDYQ01000035">
    <property type="protein sequence ID" value="PRP86093.1"/>
    <property type="molecule type" value="Genomic_DNA"/>
</dbReference>
<dbReference type="Proteomes" id="UP000241769">
    <property type="component" value="Unassembled WGS sequence"/>
</dbReference>
<proteinExistence type="predicted"/>
<keyword evidence="2" id="KW-1185">Reference proteome</keyword>
<dbReference type="AlphaFoldDB" id="A0A2P6NQ67"/>
<gene>
    <name evidence="1" type="ORF">PROFUN_03080</name>
</gene>
<evidence type="ECO:0000313" key="2">
    <source>
        <dbReference type="Proteomes" id="UP000241769"/>
    </source>
</evidence>
<evidence type="ECO:0000313" key="1">
    <source>
        <dbReference type="EMBL" id="PRP86093.1"/>
    </source>
</evidence>